<dbReference type="Proteomes" id="UP000183900">
    <property type="component" value="Unassembled WGS sequence"/>
</dbReference>
<dbReference type="RefSeq" id="WP_055454000.1">
    <property type="nucleotide sequence ID" value="NZ_CYHE01000001.1"/>
</dbReference>
<protein>
    <submittedName>
        <fullName evidence="1">Uncharacterized protein conserved in bacteria (DUF2336)</fullName>
    </submittedName>
</protein>
<dbReference type="AlphaFoldDB" id="A0A0K6HLW1"/>
<dbReference type="OrthoDB" id="8433768at2"/>
<proteinExistence type="predicted"/>
<keyword evidence="2" id="KW-1185">Reference proteome</keyword>
<organism evidence="1 2">
    <name type="scientific">Pannonibacter indicus</name>
    <dbReference type="NCBI Taxonomy" id="466044"/>
    <lineage>
        <taxon>Bacteria</taxon>
        <taxon>Pseudomonadati</taxon>
        <taxon>Pseudomonadota</taxon>
        <taxon>Alphaproteobacteria</taxon>
        <taxon>Hyphomicrobiales</taxon>
        <taxon>Stappiaceae</taxon>
        <taxon>Pannonibacter</taxon>
    </lineage>
</organism>
<evidence type="ECO:0000313" key="2">
    <source>
        <dbReference type="Proteomes" id="UP000183900"/>
    </source>
</evidence>
<accession>A0A0K6HLW1</accession>
<gene>
    <name evidence="1" type="ORF">Ga0061067_101240</name>
</gene>
<sequence>MTEALQTELVNFGGLSSEASADRKAELARHVAVLFSLTSDKCSDEQVDIYDTVLLRLVNMVEVEVRRFVAERLAELRRGPERTIRQLAGDEIEVAETLLRRSSVLKDPELAGIADVNSNAHRLAIAQREVLSEEVTDVLVRRGDIRVKRRVAANPGAAFSLEGFEGLLDAAAEDHALQLALSERRDLADAHIARLVEVATESVRQKLVIAGALADAEQLPQAARIPEQRMSNDYWLSRYDFEAARTRVLTMMRDGRLNESSLRWLAADDRFAEAVVAFASLTKVSVTEASNWMVRLEVEPFLIVAKANNLSSLTVATLLKAGPWRHRLTVQARAQALARFDAMRVEDARQRFALRSDLPAD</sequence>
<evidence type="ECO:0000313" key="1">
    <source>
        <dbReference type="EMBL" id="CUA92032.1"/>
    </source>
</evidence>
<name>A0A0K6HLW1_9HYPH</name>
<dbReference type="InterPro" id="IPR019285">
    <property type="entry name" value="DUF2336"/>
</dbReference>
<dbReference type="EMBL" id="CYHE01000001">
    <property type="protein sequence ID" value="CUA92032.1"/>
    <property type="molecule type" value="Genomic_DNA"/>
</dbReference>
<dbReference type="Pfam" id="PF10098">
    <property type="entry name" value="DUF2336"/>
    <property type="match status" value="1"/>
</dbReference>
<reference evidence="2" key="1">
    <citation type="submission" date="2015-08" db="EMBL/GenBank/DDBJ databases">
        <authorList>
            <person name="Varghese N."/>
        </authorList>
    </citation>
    <scope>NUCLEOTIDE SEQUENCE [LARGE SCALE GENOMIC DNA]</scope>
    <source>
        <strain evidence="2">DSM 23407</strain>
    </source>
</reference>